<evidence type="ECO:0008006" key="3">
    <source>
        <dbReference type="Google" id="ProtNLM"/>
    </source>
</evidence>
<evidence type="ECO:0000313" key="1">
    <source>
        <dbReference type="EMBL" id="MFC4666645.1"/>
    </source>
</evidence>
<dbReference type="Proteomes" id="UP001596020">
    <property type="component" value="Unassembled WGS sequence"/>
</dbReference>
<dbReference type="RefSeq" id="WP_380079916.1">
    <property type="nucleotide sequence ID" value="NZ_JBHSGO010000211.1"/>
</dbReference>
<organism evidence="1 2">
    <name type="scientific">Falsiporphyromonas endometrii</name>
    <dbReference type="NCBI Taxonomy" id="1387297"/>
    <lineage>
        <taxon>Bacteria</taxon>
        <taxon>Pseudomonadati</taxon>
        <taxon>Bacteroidota</taxon>
        <taxon>Bacteroidia</taxon>
        <taxon>Bacteroidales</taxon>
        <taxon>Porphyromonadaceae</taxon>
        <taxon>Falsiporphyromonas</taxon>
    </lineage>
</organism>
<protein>
    <recommendedName>
        <fullName evidence="3">DRTGG domain-containing protein</fullName>
    </recommendedName>
</protein>
<keyword evidence="2" id="KW-1185">Reference proteome</keyword>
<gene>
    <name evidence="1" type="ORF">ACFO3G_08565</name>
</gene>
<name>A0ABV9K8X5_9PORP</name>
<reference evidence="2" key="1">
    <citation type="journal article" date="2019" name="Int. J. Syst. Evol. Microbiol.">
        <title>The Global Catalogue of Microorganisms (GCM) 10K type strain sequencing project: providing services to taxonomists for standard genome sequencing and annotation.</title>
        <authorList>
            <consortium name="The Broad Institute Genomics Platform"/>
            <consortium name="The Broad Institute Genome Sequencing Center for Infectious Disease"/>
            <person name="Wu L."/>
            <person name="Ma J."/>
        </authorList>
    </citation>
    <scope>NUCLEOTIDE SEQUENCE [LARGE SCALE GENOMIC DNA]</scope>
    <source>
        <strain evidence="2">CGMCC 4.7357</strain>
    </source>
</reference>
<accession>A0ABV9K8X5</accession>
<dbReference type="EMBL" id="JBHSGO010000211">
    <property type="protein sequence ID" value="MFC4666645.1"/>
    <property type="molecule type" value="Genomic_DNA"/>
</dbReference>
<comment type="caution">
    <text evidence="1">The sequence shown here is derived from an EMBL/GenBank/DDBJ whole genome shotgun (WGS) entry which is preliminary data.</text>
</comment>
<proteinExistence type="predicted"/>
<sequence length="336" mass="37242">MPFIEQLVKNRSVSIVGMSKNAGKTECLNYVLKRLDRDYKHLKVCLTSIGIDGEKRDQVTETDKPEINLTEGKYFVTSEKHFLEKRLTAEIIDVDNQWTALGRLITAKVVEEGKLLISGPSSTDGLRRLIERTAQTGIDLTIVDGALSRLSLASPTVSESMILATGAAVSANIPDLVRQTKALYRLICLPAIENKDLVERLLPIEQGIWGIDKEGFVHDLDIKTALMIPKSKLALLKQYDTIYVSGAVNDKLLEQLRVEGLGAKLIVRDFTRIFASPKAVDLYLHSGAAMEVLFATKLIALTINPQSPDGYLLNSNELKEELQKALGIPVYDVRQI</sequence>
<evidence type="ECO:0000313" key="2">
    <source>
        <dbReference type="Proteomes" id="UP001596020"/>
    </source>
</evidence>